<accession>A0A8C3K1K4</accession>
<dbReference type="AlphaFoldDB" id="A0A8C3K1K4"/>
<evidence type="ECO:0000256" key="3">
    <source>
        <dbReference type="PIRSR" id="PIRSR603782-1"/>
    </source>
</evidence>
<evidence type="ECO:0000256" key="4">
    <source>
        <dbReference type="PIRSR" id="PIRSR603782-2"/>
    </source>
</evidence>
<dbReference type="Ensembl" id="ENSCPGT00000018179.1">
    <property type="protein sequence ID" value="ENSCPGP00000016618.1"/>
    <property type="gene ID" value="ENSCPGG00000011677.1"/>
</dbReference>
<protein>
    <submittedName>
        <fullName evidence="6">Synthesis of cytochrome C oxidase 2</fullName>
    </submittedName>
</protein>
<dbReference type="Gene3D" id="3.40.30.10">
    <property type="entry name" value="Glutaredoxin"/>
    <property type="match status" value="1"/>
</dbReference>
<dbReference type="PANTHER" id="PTHR12151:SF2">
    <property type="entry name" value="PROTEIN SCO2 HOMOLOG, MITOCHONDRIAL"/>
    <property type="match status" value="1"/>
</dbReference>
<evidence type="ECO:0000313" key="7">
    <source>
        <dbReference type="Proteomes" id="UP000694419"/>
    </source>
</evidence>
<evidence type="ECO:0000256" key="1">
    <source>
        <dbReference type="ARBA" id="ARBA00004434"/>
    </source>
</evidence>
<evidence type="ECO:0000256" key="5">
    <source>
        <dbReference type="SAM" id="MobiDB-lite"/>
    </source>
</evidence>
<feature type="binding site" evidence="3">
    <location>
        <position position="230"/>
    </location>
    <ligand>
        <name>Cu cation</name>
        <dbReference type="ChEBI" id="CHEBI:23378"/>
    </ligand>
</feature>
<feature type="binding site" evidence="3">
    <location>
        <position position="143"/>
    </location>
    <ligand>
        <name>Cu cation</name>
        <dbReference type="ChEBI" id="CHEBI:23378"/>
    </ligand>
</feature>
<dbReference type="InterPro" id="IPR003782">
    <property type="entry name" value="SCO1/SenC"/>
</dbReference>
<comment type="subcellular location">
    <subcellularLocation>
        <location evidence="1">Mitochondrion inner membrane</location>
        <topology evidence="1">Single-pass membrane protein</topology>
    </subcellularLocation>
</comment>
<sequence>MPLRLPHSPTPGLPHAVTHRVTHSLPHGTTNTVPLRLTHSPPPGQPPRRTLWGRAPRERGLPLWQRLLVAGAVAGAAGALWLSLRGQKERERQARRRAELRALAVGQGEFRLRDQEGRPRRKADFRGSWVLLYFGFTHCPDVCPEELGKLSQAVELLEREPGLPPVQPLFITVDPERDDAAALGRYLRDFHPRLLGLTGTPEEVRAAGKAYRVYASPGPRDEDGDYIVDHSVLIYLLGPDGLFLDCYGRGKSAQDIARSVRRHMGSYRPLPRDDDGHDGQ</sequence>
<feature type="binding site" evidence="3">
    <location>
        <position position="139"/>
    </location>
    <ligand>
        <name>Cu cation</name>
        <dbReference type="ChEBI" id="CHEBI:23378"/>
    </ligand>
</feature>
<keyword evidence="4" id="KW-1015">Disulfide bond</keyword>
<dbReference type="GO" id="GO:0033617">
    <property type="term" value="P:mitochondrial respiratory chain complex IV assembly"/>
    <property type="evidence" value="ECO:0007669"/>
    <property type="project" value="TreeGrafter"/>
</dbReference>
<keyword evidence="7" id="KW-1185">Reference proteome</keyword>
<proteinExistence type="inferred from homology"/>
<dbReference type="Pfam" id="PF02630">
    <property type="entry name" value="SCO1-SenC"/>
    <property type="match status" value="1"/>
</dbReference>
<dbReference type="SUPFAM" id="SSF52833">
    <property type="entry name" value="Thioredoxin-like"/>
    <property type="match status" value="1"/>
</dbReference>
<evidence type="ECO:0000313" key="6">
    <source>
        <dbReference type="Ensembl" id="ENSCPGP00000016618.1"/>
    </source>
</evidence>
<dbReference type="GO" id="GO:0046872">
    <property type="term" value="F:metal ion binding"/>
    <property type="evidence" value="ECO:0007669"/>
    <property type="project" value="UniProtKB-KW"/>
</dbReference>
<reference evidence="6" key="1">
    <citation type="submission" date="2025-08" db="UniProtKB">
        <authorList>
            <consortium name="Ensembl"/>
        </authorList>
    </citation>
    <scope>IDENTIFICATION</scope>
</reference>
<organism evidence="6 7">
    <name type="scientific">Calidris pygmaea</name>
    <name type="common">Spoon-billed sandpiper</name>
    <dbReference type="NCBI Taxonomy" id="425635"/>
    <lineage>
        <taxon>Eukaryota</taxon>
        <taxon>Metazoa</taxon>
        <taxon>Chordata</taxon>
        <taxon>Craniata</taxon>
        <taxon>Vertebrata</taxon>
        <taxon>Euteleostomi</taxon>
        <taxon>Archelosauria</taxon>
        <taxon>Archosauria</taxon>
        <taxon>Dinosauria</taxon>
        <taxon>Saurischia</taxon>
        <taxon>Theropoda</taxon>
        <taxon>Coelurosauria</taxon>
        <taxon>Aves</taxon>
        <taxon>Neognathae</taxon>
        <taxon>Neoaves</taxon>
        <taxon>Charadriiformes</taxon>
        <taxon>Scolopacidae</taxon>
        <taxon>Calidris</taxon>
    </lineage>
</organism>
<keyword evidence="3" id="KW-0479">Metal-binding</keyword>
<dbReference type="InterPro" id="IPR036249">
    <property type="entry name" value="Thioredoxin-like_sf"/>
</dbReference>
<dbReference type="PANTHER" id="PTHR12151">
    <property type="entry name" value="ELECTRON TRANSPORT PROTIN SCO1/SENC FAMILY MEMBER"/>
    <property type="match status" value="1"/>
</dbReference>
<dbReference type="Proteomes" id="UP000694419">
    <property type="component" value="Unplaced"/>
</dbReference>
<name>A0A8C3K1K4_9CHAR</name>
<keyword evidence="3" id="KW-0186">Copper</keyword>
<dbReference type="CDD" id="cd02968">
    <property type="entry name" value="SCO"/>
    <property type="match status" value="1"/>
</dbReference>
<comment type="similarity">
    <text evidence="2">Belongs to the SCO1/2 family.</text>
</comment>
<dbReference type="GO" id="GO:0005743">
    <property type="term" value="C:mitochondrial inner membrane"/>
    <property type="evidence" value="ECO:0007669"/>
    <property type="project" value="UniProtKB-SubCell"/>
</dbReference>
<reference evidence="6" key="2">
    <citation type="submission" date="2025-09" db="UniProtKB">
        <authorList>
            <consortium name="Ensembl"/>
        </authorList>
    </citation>
    <scope>IDENTIFICATION</scope>
</reference>
<feature type="disulfide bond" description="Redox-active" evidence="4">
    <location>
        <begin position="139"/>
        <end position="143"/>
    </location>
</feature>
<evidence type="ECO:0000256" key="2">
    <source>
        <dbReference type="ARBA" id="ARBA00010996"/>
    </source>
</evidence>
<dbReference type="FunFam" id="3.40.30.10:FF:000013">
    <property type="entry name" value="Blast:Protein SCO1 homolog, mitochondrial"/>
    <property type="match status" value="1"/>
</dbReference>
<feature type="region of interest" description="Disordered" evidence="5">
    <location>
        <begin position="22"/>
        <end position="53"/>
    </location>
</feature>